<dbReference type="RefSeq" id="WP_151862329.1">
    <property type="nucleotide sequence ID" value="NZ_WBZC01000080.1"/>
</dbReference>
<comment type="caution">
    <text evidence="3">The sequence shown here is derived from an EMBL/GenBank/DDBJ whole genome shotgun (WGS) entry which is preliminary data.</text>
</comment>
<evidence type="ECO:0000256" key="1">
    <source>
        <dbReference type="ARBA" id="ARBA00023172"/>
    </source>
</evidence>
<accession>A0A6I0F7K3</accession>
<reference evidence="3 4" key="1">
    <citation type="submission" date="2019-10" db="EMBL/GenBank/DDBJ databases">
        <title>Alkaliphilus serpentinus sp. nov. and Alkaliphilus pronyensis sp. nov., two novel anaerobic alkaliphilic species isolated from the serpentinized-hosted hydrothermal field of the Prony Bay (New Caledonia).</title>
        <authorList>
            <person name="Postec A."/>
        </authorList>
    </citation>
    <scope>NUCLEOTIDE SEQUENCE [LARGE SCALE GENOMIC DNA]</scope>
    <source>
        <strain evidence="3 4">LacV</strain>
    </source>
</reference>
<dbReference type="InterPro" id="IPR013762">
    <property type="entry name" value="Integrase-like_cat_sf"/>
</dbReference>
<dbReference type="AlphaFoldDB" id="A0A6I0F7K3"/>
<dbReference type="OrthoDB" id="9785687at2"/>
<keyword evidence="4" id="KW-1185">Reference proteome</keyword>
<evidence type="ECO:0000313" key="4">
    <source>
        <dbReference type="Proteomes" id="UP000432715"/>
    </source>
</evidence>
<evidence type="ECO:0000313" key="3">
    <source>
        <dbReference type="EMBL" id="KAB3529720.1"/>
    </source>
</evidence>
<feature type="non-terminal residue" evidence="3">
    <location>
        <position position="1"/>
    </location>
</feature>
<feature type="domain" description="Tyr recombinase" evidence="2">
    <location>
        <begin position="1"/>
        <end position="86"/>
    </location>
</feature>
<dbReference type="GO" id="GO:0015074">
    <property type="term" value="P:DNA integration"/>
    <property type="evidence" value="ECO:0007669"/>
    <property type="project" value="InterPro"/>
</dbReference>
<proteinExistence type="predicted"/>
<dbReference type="GO" id="GO:0003677">
    <property type="term" value="F:DNA binding"/>
    <property type="evidence" value="ECO:0007669"/>
    <property type="project" value="InterPro"/>
</dbReference>
<dbReference type="PROSITE" id="PS51898">
    <property type="entry name" value="TYR_RECOMBINASE"/>
    <property type="match status" value="1"/>
</dbReference>
<evidence type="ECO:0000259" key="2">
    <source>
        <dbReference type="PROSITE" id="PS51898"/>
    </source>
</evidence>
<dbReference type="InterPro" id="IPR011010">
    <property type="entry name" value="DNA_brk_join_enz"/>
</dbReference>
<keyword evidence="1" id="KW-0233">DNA recombination</keyword>
<dbReference type="Gene3D" id="1.10.443.10">
    <property type="entry name" value="Intergrase catalytic core"/>
    <property type="match status" value="1"/>
</dbReference>
<dbReference type="SUPFAM" id="SSF56349">
    <property type="entry name" value="DNA breaking-rejoining enzymes"/>
    <property type="match status" value="1"/>
</dbReference>
<name>A0A6I0F7K3_9FIRM</name>
<organism evidence="3 4">
    <name type="scientific">Alkaliphilus pronyensis</name>
    <dbReference type="NCBI Taxonomy" id="1482732"/>
    <lineage>
        <taxon>Bacteria</taxon>
        <taxon>Bacillati</taxon>
        <taxon>Bacillota</taxon>
        <taxon>Clostridia</taxon>
        <taxon>Peptostreptococcales</taxon>
        <taxon>Natronincolaceae</taxon>
        <taxon>Alkaliphilus</taxon>
    </lineage>
</organism>
<gene>
    <name evidence="3" type="ORF">F8154_14485</name>
</gene>
<dbReference type="EMBL" id="WBZC01000080">
    <property type="protein sequence ID" value="KAB3529720.1"/>
    <property type="molecule type" value="Genomic_DNA"/>
</dbReference>
<dbReference type="Proteomes" id="UP000432715">
    <property type="component" value="Unassembled WGS sequence"/>
</dbReference>
<protein>
    <submittedName>
        <fullName evidence="3">Tyrosine-type recombinase/integrase</fullName>
    </submittedName>
</protein>
<dbReference type="Pfam" id="PF00589">
    <property type="entry name" value="Phage_integrase"/>
    <property type="match status" value="1"/>
</dbReference>
<sequence length="92" mass="10647">AIRKSEFIIYKHNVFHYVITRYMDEAMVSYSDRKHGLHSMRHSLASNLLKNNTPYPVITGILGHENTSTTCVYLSIDIEQLRSVALEVSYEE</sequence>
<dbReference type="InterPro" id="IPR002104">
    <property type="entry name" value="Integrase_catalytic"/>
</dbReference>
<dbReference type="GO" id="GO:0006310">
    <property type="term" value="P:DNA recombination"/>
    <property type="evidence" value="ECO:0007669"/>
    <property type="project" value="UniProtKB-KW"/>
</dbReference>